<gene>
    <name evidence="1" type="ORF">T07_14674</name>
</gene>
<dbReference type="Proteomes" id="UP000054630">
    <property type="component" value="Unassembled WGS sequence"/>
</dbReference>
<reference evidence="1 2" key="1">
    <citation type="submission" date="2015-01" db="EMBL/GenBank/DDBJ databases">
        <title>Evolution of Trichinella species and genotypes.</title>
        <authorList>
            <person name="Korhonen P.K."/>
            <person name="Edoardo P."/>
            <person name="Giuseppe L.R."/>
            <person name="Gasser R.B."/>
        </authorList>
    </citation>
    <scope>NUCLEOTIDE SEQUENCE [LARGE SCALE GENOMIC DNA]</scope>
    <source>
        <strain evidence="1">ISS37</strain>
    </source>
</reference>
<comment type="caution">
    <text evidence="1">The sequence shown here is derived from an EMBL/GenBank/DDBJ whole genome shotgun (WGS) entry which is preliminary data.</text>
</comment>
<dbReference type="AlphaFoldDB" id="A0A0V0SAJ2"/>
<evidence type="ECO:0000313" key="2">
    <source>
        <dbReference type="Proteomes" id="UP000054630"/>
    </source>
</evidence>
<sequence>MQKRHTSVGIRIIFTGYDGYNVSSDVTFLHYSNQYPLAMFTGTSVSHVTRELPIQMLERFPFNDSAMPADQYSRSLFLFDGTNCNGNDKDDNEAEDQLDETSCHGTIVLCFVLFASVVIRDNKHFSYLKIACVIWKLRENLVVRVTIVNPVNGKVPNKGCQVQSEQLDKSGETQSEETVDHVSLYLTPLAFSAPTGGNAPCKNMFGGVYTIWHEETECSGMTSLPR</sequence>
<accession>A0A0V0SAJ2</accession>
<name>A0A0V0SAJ2_9BILA</name>
<protein>
    <submittedName>
        <fullName evidence="1">Uncharacterized protein</fullName>
    </submittedName>
</protein>
<organism evidence="1 2">
    <name type="scientific">Trichinella nelsoni</name>
    <dbReference type="NCBI Taxonomy" id="6336"/>
    <lineage>
        <taxon>Eukaryota</taxon>
        <taxon>Metazoa</taxon>
        <taxon>Ecdysozoa</taxon>
        <taxon>Nematoda</taxon>
        <taxon>Enoplea</taxon>
        <taxon>Dorylaimia</taxon>
        <taxon>Trichinellida</taxon>
        <taxon>Trichinellidae</taxon>
        <taxon>Trichinella</taxon>
    </lineage>
</organism>
<evidence type="ECO:0000313" key="1">
    <source>
        <dbReference type="EMBL" id="KRX23758.1"/>
    </source>
</evidence>
<dbReference type="EMBL" id="JYDL01000022">
    <property type="protein sequence ID" value="KRX23758.1"/>
    <property type="molecule type" value="Genomic_DNA"/>
</dbReference>
<keyword evidence="2" id="KW-1185">Reference proteome</keyword>
<proteinExistence type="predicted"/>
<dbReference type="OrthoDB" id="10614830at2759"/>